<dbReference type="EMBL" id="JH668923">
    <property type="protein sequence ID" value="KAG6463027.1"/>
    <property type="molecule type" value="Genomic_DNA"/>
</dbReference>
<keyword evidence="2" id="KW-1185">Reference proteome</keyword>
<organism evidence="1 2">
    <name type="scientific">Manduca sexta</name>
    <name type="common">Tobacco hawkmoth</name>
    <name type="synonym">Tobacco hornworm</name>
    <dbReference type="NCBI Taxonomy" id="7130"/>
    <lineage>
        <taxon>Eukaryota</taxon>
        <taxon>Metazoa</taxon>
        <taxon>Ecdysozoa</taxon>
        <taxon>Arthropoda</taxon>
        <taxon>Hexapoda</taxon>
        <taxon>Insecta</taxon>
        <taxon>Pterygota</taxon>
        <taxon>Neoptera</taxon>
        <taxon>Endopterygota</taxon>
        <taxon>Lepidoptera</taxon>
        <taxon>Glossata</taxon>
        <taxon>Ditrysia</taxon>
        <taxon>Bombycoidea</taxon>
        <taxon>Sphingidae</taxon>
        <taxon>Sphinginae</taxon>
        <taxon>Sphingini</taxon>
        <taxon>Manduca</taxon>
    </lineage>
</organism>
<proteinExistence type="predicted"/>
<protein>
    <submittedName>
        <fullName evidence="1">Uncharacterized protein</fullName>
    </submittedName>
</protein>
<reference evidence="1" key="1">
    <citation type="journal article" date="2016" name="Insect Biochem. Mol. Biol.">
        <title>Multifaceted biological insights from a draft genome sequence of the tobacco hornworm moth, Manduca sexta.</title>
        <authorList>
            <person name="Kanost M.R."/>
            <person name="Arrese E.L."/>
            <person name="Cao X."/>
            <person name="Chen Y.R."/>
            <person name="Chellapilla S."/>
            <person name="Goldsmith M.R."/>
            <person name="Grosse-Wilde E."/>
            <person name="Heckel D.G."/>
            <person name="Herndon N."/>
            <person name="Jiang H."/>
            <person name="Papanicolaou A."/>
            <person name="Qu J."/>
            <person name="Soulages J.L."/>
            <person name="Vogel H."/>
            <person name="Walters J."/>
            <person name="Waterhouse R.M."/>
            <person name="Ahn S.J."/>
            <person name="Almeida F.C."/>
            <person name="An C."/>
            <person name="Aqrawi P."/>
            <person name="Bretschneider A."/>
            <person name="Bryant W.B."/>
            <person name="Bucks S."/>
            <person name="Chao H."/>
            <person name="Chevignon G."/>
            <person name="Christen J.M."/>
            <person name="Clarke D.F."/>
            <person name="Dittmer N.T."/>
            <person name="Ferguson L.C.F."/>
            <person name="Garavelou S."/>
            <person name="Gordon K.H.J."/>
            <person name="Gunaratna R.T."/>
            <person name="Han Y."/>
            <person name="Hauser F."/>
            <person name="He Y."/>
            <person name="Heidel-Fischer H."/>
            <person name="Hirsh A."/>
            <person name="Hu Y."/>
            <person name="Jiang H."/>
            <person name="Kalra D."/>
            <person name="Klinner C."/>
            <person name="Konig C."/>
            <person name="Kovar C."/>
            <person name="Kroll A.R."/>
            <person name="Kuwar S.S."/>
            <person name="Lee S.L."/>
            <person name="Lehman R."/>
            <person name="Li K."/>
            <person name="Li Z."/>
            <person name="Liang H."/>
            <person name="Lovelace S."/>
            <person name="Lu Z."/>
            <person name="Mansfield J.H."/>
            <person name="McCulloch K.J."/>
            <person name="Mathew T."/>
            <person name="Morton B."/>
            <person name="Muzny D.M."/>
            <person name="Neunemann D."/>
            <person name="Ongeri F."/>
            <person name="Pauchet Y."/>
            <person name="Pu L.L."/>
            <person name="Pyrousis I."/>
            <person name="Rao X.J."/>
            <person name="Redding A."/>
            <person name="Roesel C."/>
            <person name="Sanchez-Gracia A."/>
            <person name="Schaack S."/>
            <person name="Shukla A."/>
            <person name="Tetreau G."/>
            <person name="Wang Y."/>
            <person name="Xiong G.H."/>
            <person name="Traut W."/>
            <person name="Walsh T.K."/>
            <person name="Worley K.C."/>
            <person name="Wu D."/>
            <person name="Wu W."/>
            <person name="Wu Y.Q."/>
            <person name="Zhang X."/>
            <person name="Zou Z."/>
            <person name="Zucker H."/>
            <person name="Briscoe A.D."/>
            <person name="Burmester T."/>
            <person name="Clem R.J."/>
            <person name="Feyereisen R."/>
            <person name="Grimmelikhuijzen C.J.P."/>
            <person name="Hamodrakas S.J."/>
            <person name="Hansson B.S."/>
            <person name="Huguet E."/>
            <person name="Jermiin L.S."/>
            <person name="Lan Q."/>
            <person name="Lehman H.K."/>
            <person name="Lorenzen M."/>
            <person name="Merzendorfer H."/>
            <person name="Michalopoulos I."/>
            <person name="Morton D.B."/>
            <person name="Muthukrishnan S."/>
            <person name="Oakeshott J.G."/>
            <person name="Palmer W."/>
            <person name="Park Y."/>
            <person name="Passarelli A.L."/>
            <person name="Rozas J."/>
            <person name="Schwartz L.M."/>
            <person name="Smith W."/>
            <person name="Southgate A."/>
            <person name="Vilcinskas A."/>
            <person name="Vogt R."/>
            <person name="Wang P."/>
            <person name="Werren J."/>
            <person name="Yu X.Q."/>
            <person name="Zhou J.J."/>
            <person name="Brown S.J."/>
            <person name="Scherer S.E."/>
            <person name="Richards S."/>
            <person name="Blissard G.W."/>
        </authorList>
    </citation>
    <scope>NUCLEOTIDE SEQUENCE</scope>
</reference>
<accession>A0A922CYG1</accession>
<evidence type="ECO:0000313" key="2">
    <source>
        <dbReference type="Proteomes" id="UP000791440"/>
    </source>
</evidence>
<name>A0A922CYG1_MANSE</name>
<dbReference type="Proteomes" id="UP000791440">
    <property type="component" value="Unassembled WGS sequence"/>
</dbReference>
<comment type="caution">
    <text evidence="1">The sequence shown here is derived from an EMBL/GenBank/DDBJ whole genome shotgun (WGS) entry which is preliminary data.</text>
</comment>
<feature type="non-terminal residue" evidence="1">
    <location>
        <position position="8"/>
    </location>
</feature>
<gene>
    <name evidence="1" type="ORF">O3G_MSEX013612</name>
</gene>
<sequence>MKRWLSRQ</sequence>
<reference evidence="1" key="2">
    <citation type="submission" date="2020-12" db="EMBL/GenBank/DDBJ databases">
        <authorList>
            <person name="Kanost M."/>
        </authorList>
    </citation>
    <scope>NUCLEOTIDE SEQUENCE</scope>
</reference>
<evidence type="ECO:0000313" key="1">
    <source>
        <dbReference type="EMBL" id="KAG6463027.1"/>
    </source>
</evidence>